<organism evidence="3 4">
    <name type="scientific">Lentisphaera profundi</name>
    <dbReference type="NCBI Taxonomy" id="1658616"/>
    <lineage>
        <taxon>Bacteria</taxon>
        <taxon>Pseudomonadati</taxon>
        <taxon>Lentisphaerota</taxon>
        <taxon>Lentisphaeria</taxon>
        <taxon>Lentisphaerales</taxon>
        <taxon>Lentisphaeraceae</taxon>
        <taxon>Lentisphaera</taxon>
    </lineage>
</organism>
<dbReference type="RefSeq" id="WP_274152348.1">
    <property type="nucleotide sequence ID" value="NZ_CP117812.1"/>
</dbReference>
<protein>
    <submittedName>
        <fullName evidence="3">SGNH/GDSL hydrolase family protein</fullName>
    </submittedName>
</protein>
<keyword evidence="3" id="KW-0378">Hydrolase</keyword>
<evidence type="ECO:0000313" key="3">
    <source>
        <dbReference type="EMBL" id="WDE97761.1"/>
    </source>
</evidence>
<gene>
    <name evidence="3" type="ORF">PQO03_18200</name>
</gene>
<dbReference type="SUPFAM" id="SSF52266">
    <property type="entry name" value="SGNH hydrolase"/>
    <property type="match status" value="1"/>
</dbReference>
<evidence type="ECO:0000256" key="2">
    <source>
        <dbReference type="SAM" id="SignalP"/>
    </source>
</evidence>
<keyword evidence="2" id="KW-0732">Signal</keyword>
<evidence type="ECO:0000256" key="1">
    <source>
        <dbReference type="SAM" id="MobiDB-lite"/>
    </source>
</evidence>
<feature type="region of interest" description="Disordered" evidence="1">
    <location>
        <begin position="27"/>
        <end position="56"/>
    </location>
</feature>
<dbReference type="GO" id="GO:0016787">
    <property type="term" value="F:hydrolase activity"/>
    <property type="evidence" value="ECO:0007669"/>
    <property type="project" value="UniProtKB-KW"/>
</dbReference>
<dbReference type="Proteomes" id="UP001214250">
    <property type="component" value="Chromosome 2"/>
</dbReference>
<dbReference type="InterPro" id="IPR036514">
    <property type="entry name" value="SGNH_hydro_sf"/>
</dbReference>
<feature type="signal peptide" evidence="2">
    <location>
        <begin position="1"/>
        <end position="21"/>
    </location>
</feature>
<dbReference type="CDD" id="cd00229">
    <property type="entry name" value="SGNH_hydrolase"/>
    <property type="match status" value="1"/>
</dbReference>
<dbReference type="Gene3D" id="3.40.50.1110">
    <property type="entry name" value="SGNH hydrolase"/>
    <property type="match status" value="1"/>
</dbReference>
<accession>A0ABY7VU70</accession>
<name>A0ABY7VU70_9BACT</name>
<proteinExistence type="predicted"/>
<dbReference type="EMBL" id="CP117812">
    <property type="protein sequence ID" value="WDE97761.1"/>
    <property type="molecule type" value="Genomic_DNA"/>
</dbReference>
<keyword evidence="4" id="KW-1185">Reference proteome</keyword>
<feature type="chain" id="PRO_5046408485" evidence="2">
    <location>
        <begin position="22"/>
        <end position="253"/>
    </location>
</feature>
<evidence type="ECO:0000313" key="4">
    <source>
        <dbReference type="Proteomes" id="UP001214250"/>
    </source>
</evidence>
<reference evidence="3 4" key="1">
    <citation type="submission" date="2023-02" db="EMBL/GenBank/DDBJ databases">
        <title>Genome sequence of Lentisphaera profundi SAORIC-696.</title>
        <authorList>
            <person name="Kim e."/>
            <person name="Cho J.-C."/>
            <person name="Choi A."/>
            <person name="Kang I."/>
        </authorList>
    </citation>
    <scope>NUCLEOTIDE SEQUENCE [LARGE SCALE GENOMIC DNA]</scope>
    <source>
        <strain evidence="3 4">SAORIC-696</strain>
    </source>
</reference>
<sequence length="253" mass="27571">MSLYRLYIAIFICLNALNLFAAPATKPNPKAASDKAYVPEEGSAENKKKRKSKKSKVDPSLPMVLIIGDSISIGYTNTVRKKLKGKANISHNPGNAQGTTLGVEKLDSWIGDTQWDVIHFNWGLHDLKRVKVAGTSENSNEANDPQQADLAQYTKNLTLLVSKLKATNAKLIFATTTPFPAGVKPYRDPIDAGKYNTVAIAIMQKNDITVNDLYSAVNTKLSDLQKPKNVHFNTAGSAFLAQKVVASITAQLQ</sequence>